<dbReference type="Gene3D" id="6.10.140.2220">
    <property type="match status" value="1"/>
</dbReference>
<protein>
    <submittedName>
        <fullName evidence="6">F-box protein</fullName>
    </submittedName>
</protein>
<dbReference type="SUPFAM" id="SSF81383">
    <property type="entry name" value="F-box domain"/>
    <property type="match status" value="1"/>
</dbReference>
<dbReference type="InterPro" id="IPR057136">
    <property type="entry name" value="At2g35280_TPR_dom"/>
</dbReference>
<dbReference type="Gene3D" id="1.25.40.10">
    <property type="entry name" value="Tetratricopeptide repeat domain"/>
    <property type="match status" value="1"/>
</dbReference>
<dbReference type="SUPFAM" id="SSF144232">
    <property type="entry name" value="HIT/MYND zinc finger-like"/>
    <property type="match status" value="1"/>
</dbReference>
<evidence type="ECO:0000313" key="6">
    <source>
        <dbReference type="EMBL" id="KAK8949637.1"/>
    </source>
</evidence>
<reference evidence="6 7" key="1">
    <citation type="journal article" date="2022" name="Nat. Plants">
        <title>Genomes of leafy and leafless Platanthera orchids illuminate the evolution of mycoheterotrophy.</title>
        <authorList>
            <person name="Li M.H."/>
            <person name="Liu K.W."/>
            <person name="Li Z."/>
            <person name="Lu H.C."/>
            <person name="Ye Q.L."/>
            <person name="Zhang D."/>
            <person name="Wang J.Y."/>
            <person name="Li Y.F."/>
            <person name="Zhong Z.M."/>
            <person name="Liu X."/>
            <person name="Yu X."/>
            <person name="Liu D.K."/>
            <person name="Tu X.D."/>
            <person name="Liu B."/>
            <person name="Hao Y."/>
            <person name="Liao X.Y."/>
            <person name="Jiang Y.T."/>
            <person name="Sun W.H."/>
            <person name="Chen J."/>
            <person name="Chen Y.Q."/>
            <person name="Ai Y."/>
            <person name="Zhai J.W."/>
            <person name="Wu S.S."/>
            <person name="Zhou Z."/>
            <person name="Hsiao Y.Y."/>
            <person name="Wu W.L."/>
            <person name="Chen Y.Y."/>
            <person name="Lin Y.F."/>
            <person name="Hsu J.L."/>
            <person name="Li C.Y."/>
            <person name="Wang Z.W."/>
            <person name="Zhao X."/>
            <person name="Zhong W.Y."/>
            <person name="Ma X.K."/>
            <person name="Ma L."/>
            <person name="Huang J."/>
            <person name="Chen G.Z."/>
            <person name="Huang M.Z."/>
            <person name="Huang L."/>
            <person name="Peng D.H."/>
            <person name="Luo Y.B."/>
            <person name="Zou S.Q."/>
            <person name="Chen S.P."/>
            <person name="Lan S."/>
            <person name="Tsai W.C."/>
            <person name="Van de Peer Y."/>
            <person name="Liu Z.J."/>
        </authorList>
    </citation>
    <scope>NUCLEOTIDE SEQUENCE [LARGE SCALE GENOMIC DNA]</scope>
    <source>
        <strain evidence="6">Lor287</strain>
    </source>
</reference>
<name>A0AAP0GBN4_9ASPA</name>
<dbReference type="Pfam" id="PF23310">
    <property type="entry name" value="TPR_27"/>
    <property type="match status" value="1"/>
</dbReference>
<gene>
    <name evidence="6" type="ORF">KSP39_PZI005342</name>
</gene>
<dbReference type="InterPro" id="IPR044508">
    <property type="entry name" value="At5g50450/At1g67340-like"/>
</dbReference>
<keyword evidence="2 4" id="KW-0863">Zinc-finger</keyword>
<dbReference type="EMBL" id="JBBWWQ010000004">
    <property type="protein sequence ID" value="KAK8949637.1"/>
    <property type="molecule type" value="Genomic_DNA"/>
</dbReference>
<dbReference type="SUPFAM" id="SSF81901">
    <property type="entry name" value="HCP-like"/>
    <property type="match status" value="1"/>
</dbReference>
<dbReference type="Pfam" id="PF01753">
    <property type="entry name" value="zf-MYND"/>
    <property type="match status" value="1"/>
</dbReference>
<sequence>MPAGGVSRVSSRCAMENAPSSSVSIGGLPLQFDQRHGLLPPRQTKPWCILVFNAEKVLFQEASSQIRTKLRGRNEMHTRSGVCYPRPESTAAQSPAGKRYFVSCGSSAGDPRKRARAADAPSVDFFDGLPDDLVLLVLCKLSSSAGAPSDFISALLACRRFKQLASHRMVLSRLSAKGMAIRARNWTESAHRFLKRCAESGSLEASYTLGVISFYCLENRGYGASLMARAAMGSHPDALYSLAVIQFNGSGGSKNDKDLRAGVALCARAAFHGHVDALRELGHCLQDGYGVRQNVAEGRRFLVQANARELAAVKFPSRKERVRFSACSLLSDFGCNVPTPEAHHANRFMAEWFAARGGPSVVCEGGEGLRMCSHDDCGRPETRRHEFRRCSVCGTVNYCSRACQAMHWKVAHKGECSPMDRWLEVEGAVDPDPAPMVVVGEFPPPADNRYMEVNM</sequence>
<keyword evidence="3" id="KW-0862">Zinc</keyword>
<accession>A0AAP0GBN4</accession>
<dbReference type="PROSITE" id="PS50865">
    <property type="entry name" value="ZF_MYND_2"/>
    <property type="match status" value="1"/>
</dbReference>
<dbReference type="FunFam" id="6.10.140.2220:FF:000033">
    <property type="entry name" value="Predicted protein"/>
    <property type="match status" value="1"/>
</dbReference>
<feature type="domain" description="MYND-type" evidence="5">
    <location>
        <begin position="374"/>
        <end position="416"/>
    </location>
</feature>
<evidence type="ECO:0000313" key="7">
    <source>
        <dbReference type="Proteomes" id="UP001418222"/>
    </source>
</evidence>
<dbReference type="GO" id="GO:0008270">
    <property type="term" value="F:zinc ion binding"/>
    <property type="evidence" value="ECO:0007669"/>
    <property type="project" value="UniProtKB-KW"/>
</dbReference>
<comment type="caution">
    <text evidence="6">The sequence shown here is derived from an EMBL/GenBank/DDBJ whole genome shotgun (WGS) entry which is preliminary data.</text>
</comment>
<keyword evidence="1" id="KW-0479">Metal-binding</keyword>
<evidence type="ECO:0000256" key="2">
    <source>
        <dbReference type="ARBA" id="ARBA00022771"/>
    </source>
</evidence>
<dbReference type="Proteomes" id="UP001418222">
    <property type="component" value="Unassembled WGS sequence"/>
</dbReference>
<evidence type="ECO:0000259" key="5">
    <source>
        <dbReference type="PROSITE" id="PS50865"/>
    </source>
</evidence>
<dbReference type="InterPro" id="IPR036047">
    <property type="entry name" value="F-box-like_dom_sf"/>
</dbReference>
<dbReference type="PANTHER" id="PTHR46758:SF2">
    <property type="entry name" value="OJ1485_B09.11 PROTEIN"/>
    <property type="match status" value="1"/>
</dbReference>
<organism evidence="6 7">
    <name type="scientific">Platanthera zijinensis</name>
    <dbReference type="NCBI Taxonomy" id="2320716"/>
    <lineage>
        <taxon>Eukaryota</taxon>
        <taxon>Viridiplantae</taxon>
        <taxon>Streptophyta</taxon>
        <taxon>Embryophyta</taxon>
        <taxon>Tracheophyta</taxon>
        <taxon>Spermatophyta</taxon>
        <taxon>Magnoliopsida</taxon>
        <taxon>Liliopsida</taxon>
        <taxon>Asparagales</taxon>
        <taxon>Orchidaceae</taxon>
        <taxon>Orchidoideae</taxon>
        <taxon>Orchideae</taxon>
        <taxon>Orchidinae</taxon>
        <taxon>Platanthera</taxon>
    </lineage>
</organism>
<evidence type="ECO:0000256" key="1">
    <source>
        <dbReference type="ARBA" id="ARBA00022723"/>
    </source>
</evidence>
<proteinExistence type="predicted"/>
<evidence type="ECO:0000256" key="4">
    <source>
        <dbReference type="PROSITE-ProRule" id="PRU00134"/>
    </source>
</evidence>
<evidence type="ECO:0000256" key="3">
    <source>
        <dbReference type="ARBA" id="ARBA00022833"/>
    </source>
</evidence>
<dbReference type="AlphaFoldDB" id="A0AAP0GBN4"/>
<dbReference type="InterPro" id="IPR011990">
    <property type="entry name" value="TPR-like_helical_dom_sf"/>
</dbReference>
<keyword evidence="7" id="KW-1185">Reference proteome</keyword>
<dbReference type="InterPro" id="IPR002893">
    <property type="entry name" value="Znf_MYND"/>
</dbReference>
<dbReference type="PANTHER" id="PTHR46758">
    <property type="entry name" value="MYND DOMAIN-CONTAINING"/>
    <property type="match status" value="1"/>
</dbReference>